<dbReference type="Proteomes" id="UP000503018">
    <property type="component" value="Chromosome"/>
</dbReference>
<keyword evidence="1" id="KW-0378">Hydrolase</keyword>
<proteinExistence type="predicted"/>
<organism evidence="1 2">
    <name type="scientific">Sphingomonas lacunae</name>
    <dbReference type="NCBI Taxonomy" id="2698828"/>
    <lineage>
        <taxon>Bacteria</taxon>
        <taxon>Pseudomonadati</taxon>
        <taxon>Pseudomonadota</taxon>
        <taxon>Alphaproteobacteria</taxon>
        <taxon>Sphingomonadales</taxon>
        <taxon>Sphingomonadaceae</taxon>
        <taxon>Sphingomonas</taxon>
    </lineage>
</organism>
<accession>A0A6M4AWI5</accession>
<name>A0A6M4AWI5_9SPHN</name>
<dbReference type="EMBL" id="CP053015">
    <property type="protein sequence ID" value="QJQ33415.1"/>
    <property type="molecule type" value="Genomic_DNA"/>
</dbReference>
<dbReference type="KEGG" id="slan:GV829_14040"/>
<protein>
    <submittedName>
        <fullName evidence="1">Alpha/beta hydrolase</fullName>
    </submittedName>
</protein>
<dbReference type="RefSeq" id="WP_169947649.1">
    <property type="nucleotide sequence ID" value="NZ_CP053015.1"/>
</dbReference>
<dbReference type="AlphaFoldDB" id="A0A6M4AWI5"/>
<reference evidence="1 2" key="1">
    <citation type="submission" date="2020-01" db="EMBL/GenBank/DDBJ databases">
        <title>Sphingomonas sp. strain CSW-10.</title>
        <authorList>
            <person name="Chen W.-M."/>
        </authorList>
    </citation>
    <scope>NUCLEOTIDE SEQUENCE [LARGE SCALE GENOMIC DNA]</scope>
    <source>
        <strain evidence="1 2">CSW-10</strain>
    </source>
</reference>
<evidence type="ECO:0000313" key="2">
    <source>
        <dbReference type="Proteomes" id="UP000503018"/>
    </source>
</evidence>
<dbReference type="GO" id="GO:0016787">
    <property type="term" value="F:hydrolase activity"/>
    <property type="evidence" value="ECO:0007669"/>
    <property type="project" value="UniProtKB-KW"/>
</dbReference>
<keyword evidence="2" id="KW-1185">Reference proteome</keyword>
<gene>
    <name evidence="1" type="ORF">GV829_14040</name>
</gene>
<sequence length="262" mass="28213">MAAAPIAAQAAEGTVRLTTATAMIIDTGGIASDDQSLSWSETVEETVLLPDDESPAMLYDAGEGTSRFAVTAVTSVREDPLDFGPSRTPIARLGPFYLVTPDTIEMIGTVDSDSPYQLARLMATHPGVRRLVMVECPGSIDEAANHMLARQVRQAGLETHVPRGGSIRSGAVDLFLAGIRRTADQSAEFGVHSWRDDDGMQAHDFAANDPVNLEYINYYREMGLSDRTARQFYALTNSVPFESVRTLTAADMARLGLAEVSG</sequence>
<evidence type="ECO:0000313" key="1">
    <source>
        <dbReference type="EMBL" id="QJQ33415.1"/>
    </source>
</evidence>